<feature type="binding site" evidence="4">
    <location>
        <position position="70"/>
    </location>
    <ligand>
        <name>cyanocob(III)alamin</name>
        <dbReference type="ChEBI" id="CHEBI:17439"/>
    </ligand>
</feature>
<dbReference type="GO" id="GO:0031419">
    <property type="term" value="F:cobalamin binding"/>
    <property type="evidence" value="ECO:0007669"/>
    <property type="project" value="InterPro"/>
</dbReference>
<dbReference type="InterPro" id="IPR051588">
    <property type="entry name" value="Cobalamin_Transport"/>
</dbReference>
<evidence type="ECO:0000256" key="4">
    <source>
        <dbReference type="PIRSR" id="PIRSR602157-1"/>
    </source>
</evidence>
<feature type="binding site" evidence="4">
    <location>
        <position position="116"/>
    </location>
    <ligand>
        <name>cyanocob(III)alamin</name>
        <dbReference type="ChEBI" id="CHEBI:17439"/>
    </ligand>
</feature>
<dbReference type="EMBL" id="CAJPEV010000187">
    <property type="protein sequence ID" value="CAG0881996.1"/>
    <property type="molecule type" value="Genomic_DNA"/>
</dbReference>
<dbReference type="AlphaFoldDB" id="A0A7R8X6D8"/>
<feature type="disulfide bond" evidence="5">
    <location>
        <begin position="42"/>
        <end position="81"/>
    </location>
</feature>
<evidence type="ECO:0000256" key="2">
    <source>
        <dbReference type="ARBA" id="ARBA00022525"/>
    </source>
</evidence>
<keyword evidence="4" id="KW-0170">Cobalt</keyword>
<keyword evidence="5" id="KW-1015">Disulfide bond</keyword>
<sequence>MDALALLSTCKDPKNFYGWNLLEKREREKSGYSSALRVLARCLAGDVVSLRHAHRLLRNLTAERSLHKIDTLGMSSLALNCMRRKFPSGSLDDRSREIAAALASSQRQTDASFDSDPITTALAIHALRCSPPVDWNESGAIRFLLDGEDDKEEGKFGGVWETTWVLPAIATNSCVIDVFQRVCPGPGDSSDPPLRLASDAGGAKTQQDSLEIRVNVTVWIGADISRRFSRIVQVPANSSVFQILLAAAAADSRFQFSADVYPWGHIVHTIDGVKFKDEGYWYWLLYTIPGPPEPLNPPNNTFIAAGGVDDVKPNDGDNILFWYRNL</sequence>
<dbReference type="OrthoDB" id="6343110at2759"/>
<dbReference type="PANTHER" id="PTHR10559:SF18">
    <property type="entry name" value="TRANSCOBALAMIN II"/>
    <property type="match status" value="1"/>
</dbReference>
<comment type="subcellular location">
    <subcellularLocation>
        <location evidence="1">Secreted</location>
    </subcellularLocation>
</comment>
<protein>
    <submittedName>
        <fullName evidence="6">Uncharacterized protein</fullName>
    </submittedName>
</protein>
<evidence type="ECO:0000256" key="5">
    <source>
        <dbReference type="PIRSR" id="PIRSR602157-2"/>
    </source>
</evidence>
<dbReference type="InterPro" id="IPR002157">
    <property type="entry name" value="Cbl-bd_prot"/>
</dbReference>
<gene>
    <name evidence="6" type="ORF">DSTB1V02_LOCUS1828</name>
</gene>
<keyword evidence="2" id="KW-0964">Secreted</keyword>
<accession>A0A7R8X6D8</accession>
<evidence type="ECO:0000313" key="6">
    <source>
        <dbReference type="EMBL" id="CAD7241850.1"/>
    </source>
</evidence>
<dbReference type="EMBL" id="LR899704">
    <property type="protein sequence ID" value="CAD7241850.1"/>
    <property type="molecule type" value="Genomic_DNA"/>
</dbReference>
<evidence type="ECO:0000313" key="7">
    <source>
        <dbReference type="Proteomes" id="UP000677054"/>
    </source>
</evidence>
<dbReference type="GO" id="GO:0005615">
    <property type="term" value="C:extracellular space"/>
    <property type="evidence" value="ECO:0007669"/>
    <property type="project" value="TreeGrafter"/>
</dbReference>
<organism evidence="6">
    <name type="scientific">Darwinula stevensoni</name>
    <dbReference type="NCBI Taxonomy" id="69355"/>
    <lineage>
        <taxon>Eukaryota</taxon>
        <taxon>Metazoa</taxon>
        <taxon>Ecdysozoa</taxon>
        <taxon>Arthropoda</taxon>
        <taxon>Crustacea</taxon>
        <taxon>Oligostraca</taxon>
        <taxon>Ostracoda</taxon>
        <taxon>Podocopa</taxon>
        <taxon>Podocopida</taxon>
        <taxon>Darwinulocopina</taxon>
        <taxon>Darwinuloidea</taxon>
        <taxon>Darwinulidae</taxon>
        <taxon>Darwinula</taxon>
    </lineage>
</organism>
<evidence type="ECO:0000256" key="3">
    <source>
        <dbReference type="ARBA" id="ARBA00022729"/>
    </source>
</evidence>
<proteinExistence type="predicted"/>
<reference evidence="6" key="1">
    <citation type="submission" date="2020-11" db="EMBL/GenBank/DDBJ databases">
        <authorList>
            <person name="Tran Van P."/>
        </authorList>
    </citation>
    <scope>NUCLEOTIDE SEQUENCE</scope>
</reference>
<dbReference type="GO" id="GO:0015889">
    <property type="term" value="P:cobalamin transport"/>
    <property type="evidence" value="ECO:0007669"/>
    <property type="project" value="InterPro"/>
</dbReference>
<evidence type="ECO:0000256" key="1">
    <source>
        <dbReference type="ARBA" id="ARBA00004613"/>
    </source>
</evidence>
<keyword evidence="3" id="KW-0732">Signal</keyword>
<dbReference type="Proteomes" id="UP000677054">
    <property type="component" value="Unassembled WGS sequence"/>
</dbReference>
<keyword evidence="7" id="KW-1185">Reference proteome</keyword>
<dbReference type="Pfam" id="PF01122">
    <property type="entry name" value="Cobalamin_bind"/>
    <property type="match status" value="1"/>
</dbReference>
<dbReference type="Gene3D" id="1.50.10.20">
    <property type="match status" value="1"/>
</dbReference>
<dbReference type="PANTHER" id="PTHR10559">
    <property type="entry name" value="TRANSCOBALAMIN-1/GASTRIC INTRINSIC FACTOR"/>
    <property type="match status" value="1"/>
</dbReference>
<name>A0A7R8X6D8_9CRUS</name>
<dbReference type="Gene3D" id="2.170.130.30">
    <property type="match status" value="1"/>
</dbReference>
<feature type="binding site" evidence="4">
    <location>
        <begin position="283"/>
        <end position="285"/>
    </location>
    <ligand>
        <name>cyanocob(III)alamin</name>
        <dbReference type="ChEBI" id="CHEBI:17439"/>
    </ligand>
</feature>